<organism evidence="1 2">
    <name type="scientific">Elysia marginata</name>
    <dbReference type="NCBI Taxonomy" id="1093978"/>
    <lineage>
        <taxon>Eukaryota</taxon>
        <taxon>Metazoa</taxon>
        <taxon>Spiralia</taxon>
        <taxon>Lophotrochozoa</taxon>
        <taxon>Mollusca</taxon>
        <taxon>Gastropoda</taxon>
        <taxon>Heterobranchia</taxon>
        <taxon>Euthyneura</taxon>
        <taxon>Panpulmonata</taxon>
        <taxon>Sacoglossa</taxon>
        <taxon>Placobranchoidea</taxon>
        <taxon>Plakobranchidae</taxon>
        <taxon>Elysia</taxon>
    </lineage>
</organism>
<dbReference type="EMBL" id="BMAT01009230">
    <property type="protein sequence ID" value="GFS02233.1"/>
    <property type="molecule type" value="Genomic_DNA"/>
</dbReference>
<accession>A0AAV4HVK0</accession>
<sequence>MITVSLYQHNIKVTKFPSIARYECLDLTLETNTPFLPDVTGRSCGVLTCAGKTIDGVTSVSDENQNEANVSFSRIEAMEVFRRKPGGGSRVSVGSVSTQHPRLSRVANGLKITGLLEAGKVSIRVELFKQEDCKSRFTCVVRGLDSQAKNLVSITKLAQQADTQTANLG</sequence>
<name>A0AAV4HVK0_9GAST</name>
<comment type="caution">
    <text evidence="1">The sequence shown here is derived from an EMBL/GenBank/DDBJ whole genome shotgun (WGS) entry which is preliminary data.</text>
</comment>
<dbReference type="Proteomes" id="UP000762676">
    <property type="component" value="Unassembled WGS sequence"/>
</dbReference>
<proteinExistence type="predicted"/>
<keyword evidence="2" id="KW-1185">Reference proteome</keyword>
<protein>
    <submittedName>
        <fullName evidence="1">Uncharacterized protein</fullName>
    </submittedName>
</protein>
<reference evidence="1 2" key="1">
    <citation type="journal article" date="2021" name="Elife">
        <title>Chloroplast acquisition without the gene transfer in kleptoplastic sea slugs, Plakobranchus ocellatus.</title>
        <authorList>
            <person name="Maeda T."/>
            <person name="Takahashi S."/>
            <person name="Yoshida T."/>
            <person name="Shimamura S."/>
            <person name="Takaki Y."/>
            <person name="Nagai Y."/>
            <person name="Toyoda A."/>
            <person name="Suzuki Y."/>
            <person name="Arimoto A."/>
            <person name="Ishii H."/>
            <person name="Satoh N."/>
            <person name="Nishiyama T."/>
            <person name="Hasebe M."/>
            <person name="Maruyama T."/>
            <person name="Minagawa J."/>
            <person name="Obokata J."/>
            <person name="Shigenobu S."/>
        </authorList>
    </citation>
    <scope>NUCLEOTIDE SEQUENCE [LARGE SCALE GENOMIC DNA]</scope>
</reference>
<evidence type="ECO:0000313" key="1">
    <source>
        <dbReference type="EMBL" id="GFS02233.1"/>
    </source>
</evidence>
<evidence type="ECO:0000313" key="2">
    <source>
        <dbReference type="Proteomes" id="UP000762676"/>
    </source>
</evidence>
<gene>
    <name evidence="1" type="ORF">ElyMa_004602300</name>
</gene>
<dbReference type="AlphaFoldDB" id="A0AAV4HVK0"/>